<organism evidence="2 3">
    <name type="scientific">Pigmentiphaga litoralis</name>
    <dbReference type="NCBI Taxonomy" id="516702"/>
    <lineage>
        <taxon>Bacteria</taxon>
        <taxon>Pseudomonadati</taxon>
        <taxon>Pseudomonadota</taxon>
        <taxon>Betaproteobacteria</taxon>
        <taxon>Burkholderiales</taxon>
        <taxon>Alcaligenaceae</taxon>
        <taxon>Pigmentiphaga</taxon>
    </lineage>
</organism>
<dbReference type="EMBL" id="JACBYR010000002">
    <property type="protein sequence ID" value="NYE85549.1"/>
    <property type="molecule type" value="Genomic_DNA"/>
</dbReference>
<evidence type="ECO:0000256" key="1">
    <source>
        <dbReference type="SAM" id="Phobius"/>
    </source>
</evidence>
<proteinExistence type="predicted"/>
<evidence type="ECO:0000313" key="3">
    <source>
        <dbReference type="Proteomes" id="UP000542125"/>
    </source>
</evidence>
<dbReference type="RefSeq" id="WP_179589571.1">
    <property type="nucleotide sequence ID" value="NZ_JACBYR010000002.1"/>
</dbReference>
<reference evidence="2 3" key="1">
    <citation type="submission" date="2020-07" db="EMBL/GenBank/DDBJ databases">
        <title>Genomic Encyclopedia of Type Strains, Phase IV (KMG-V): Genome sequencing to study the core and pangenomes of soil and plant-associated prokaryotes.</title>
        <authorList>
            <person name="Whitman W."/>
        </authorList>
    </citation>
    <scope>NUCLEOTIDE SEQUENCE [LARGE SCALE GENOMIC DNA]</scope>
    <source>
        <strain evidence="2 3">SAS40</strain>
    </source>
</reference>
<keyword evidence="3" id="KW-1185">Reference proteome</keyword>
<keyword evidence="1" id="KW-0472">Membrane</keyword>
<sequence length="72" mass="7801">MQGFLTFRHADRGRPSHARGQSAVEYLVIVSVLLGGIWGAGLFGEQGGLLALLLDALRGFHHRFTTTLSLPL</sequence>
<keyword evidence="1" id="KW-1133">Transmembrane helix</keyword>
<comment type="caution">
    <text evidence="2">The sequence shown here is derived from an EMBL/GenBank/DDBJ whole genome shotgun (WGS) entry which is preliminary data.</text>
</comment>
<keyword evidence="1" id="KW-0812">Transmembrane</keyword>
<dbReference type="AlphaFoldDB" id="A0A7Y9J0K9"/>
<accession>A0A7Y9J0K9</accession>
<name>A0A7Y9J0K9_9BURK</name>
<evidence type="ECO:0000313" key="2">
    <source>
        <dbReference type="EMBL" id="NYE85549.1"/>
    </source>
</evidence>
<dbReference type="Proteomes" id="UP000542125">
    <property type="component" value="Unassembled WGS sequence"/>
</dbReference>
<protein>
    <submittedName>
        <fullName evidence="2">Uncharacterized protein</fullName>
    </submittedName>
</protein>
<feature type="transmembrane region" description="Helical" evidence="1">
    <location>
        <begin position="23"/>
        <end position="44"/>
    </location>
</feature>
<gene>
    <name evidence="2" type="ORF">FHW18_004856</name>
</gene>